<evidence type="ECO:0000256" key="2">
    <source>
        <dbReference type="ARBA" id="ARBA00022448"/>
    </source>
</evidence>
<dbReference type="InterPro" id="IPR004014">
    <property type="entry name" value="ATPase_P-typ_cation-transptr_N"/>
</dbReference>
<accession>A0A8K0WNJ5</accession>
<dbReference type="Pfam" id="PF00690">
    <property type="entry name" value="Cation_ATPase_N"/>
    <property type="match status" value="1"/>
</dbReference>
<dbReference type="Gene3D" id="3.40.1110.10">
    <property type="entry name" value="Calcium-transporting ATPase, cytoplasmic domain N"/>
    <property type="match status" value="1"/>
</dbReference>
<dbReference type="AlphaFoldDB" id="A0A8K0WNJ5"/>
<dbReference type="PANTHER" id="PTHR24093:SF369">
    <property type="entry name" value="CALCIUM-TRANSPORTING ATPASE"/>
    <property type="match status" value="1"/>
</dbReference>
<evidence type="ECO:0000256" key="9">
    <source>
        <dbReference type="ARBA" id="ARBA00022840"/>
    </source>
</evidence>
<dbReference type="SUPFAM" id="SSF81665">
    <property type="entry name" value="Calcium ATPase, transmembrane domain M"/>
    <property type="match status" value="1"/>
</dbReference>
<feature type="transmembrane region" description="Helical" evidence="17">
    <location>
        <begin position="392"/>
        <end position="419"/>
    </location>
</feature>
<keyword evidence="8 17" id="KW-0106">Calcium</keyword>
<dbReference type="PROSITE" id="PS00154">
    <property type="entry name" value="ATPASE_E1_E2"/>
    <property type="match status" value="1"/>
</dbReference>
<dbReference type="SFLD" id="SFLDG00002">
    <property type="entry name" value="C1.7:_P-type_atpase_like"/>
    <property type="match status" value="1"/>
</dbReference>
<feature type="transmembrane region" description="Helical" evidence="17">
    <location>
        <begin position="873"/>
        <end position="894"/>
    </location>
</feature>
<evidence type="ECO:0000256" key="13">
    <source>
        <dbReference type="ARBA" id="ARBA00023065"/>
    </source>
</evidence>
<keyword evidence="7 17" id="KW-0547">Nucleotide-binding</keyword>
<dbReference type="InterPro" id="IPR023299">
    <property type="entry name" value="ATPase_P-typ_cyto_dom_N"/>
</dbReference>
<keyword evidence="21" id="KW-1185">Reference proteome</keyword>
<evidence type="ECO:0000256" key="12">
    <source>
        <dbReference type="ARBA" id="ARBA00022989"/>
    </source>
</evidence>
<comment type="caution">
    <text evidence="20">The sequence shown here is derived from an EMBL/GenBank/DDBJ whole genome shotgun (WGS) entry which is preliminary data.</text>
</comment>
<dbReference type="InterPro" id="IPR036412">
    <property type="entry name" value="HAD-like_sf"/>
</dbReference>
<dbReference type="Gene3D" id="2.70.150.10">
    <property type="entry name" value="Calcium-transporting ATPase, cytoplasmic transduction domain A"/>
    <property type="match status" value="1"/>
</dbReference>
<dbReference type="Gene3D" id="3.40.50.1000">
    <property type="entry name" value="HAD superfamily/HAD-like"/>
    <property type="match status" value="1"/>
</dbReference>
<dbReference type="GO" id="GO:0016887">
    <property type="term" value="F:ATP hydrolysis activity"/>
    <property type="evidence" value="ECO:0007669"/>
    <property type="project" value="InterPro"/>
</dbReference>
<feature type="transmembrane region" description="Helical" evidence="17">
    <location>
        <begin position="156"/>
        <end position="176"/>
    </location>
</feature>
<dbReference type="PRINTS" id="PR00119">
    <property type="entry name" value="CATATPASE"/>
</dbReference>
<feature type="transmembrane region" description="Helical" evidence="17">
    <location>
        <begin position="906"/>
        <end position="923"/>
    </location>
</feature>
<proteinExistence type="inferred from homology"/>
<feature type="transmembrane region" description="Helical" evidence="17">
    <location>
        <begin position="798"/>
        <end position="819"/>
    </location>
</feature>
<evidence type="ECO:0000259" key="19">
    <source>
        <dbReference type="SMART" id="SM00831"/>
    </source>
</evidence>
<organism evidence="20 21">
    <name type="scientific">Stachybotrys elegans</name>
    <dbReference type="NCBI Taxonomy" id="80388"/>
    <lineage>
        <taxon>Eukaryota</taxon>
        <taxon>Fungi</taxon>
        <taxon>Dikarya</taxon>
        <taxon>Ascomycota</taxon>
        <taxon>Pezizomycotina</taxon>
        <taxon>Sordariomycetes</taxon>
        <taxon>Hypocreomycetidae</taxon>
        <taxon>Hypocreales</taxon>
        <taxon>Stachybotryaceae</taxon>
        <taxon>Stachybotrys</taxon>
    </lineage>
</organism>
<dbReference type="InterPro" id="IPR044492">
    <property type="entry name" value="P_typ_ATPase_HD_dom"/>
</dbReference>
<dbReference type="SUPFAM" id="SSF81653">
    <property type="entry name" value="Calcium ATPase, transduction domain A"/>
    <property type="match status" value="1"/>
</dbReference>
<dbReference type="GO" id="GO:0005886">
    <property type="term" value="C:plasma membrane"/>
    <property type="evidence" value="ECO:0007669"/>
    <property type="project" value="TreeGrafter"/>
</dbReference>
<sequence>MADDILPSPPIEAPRVNEKRGPILADSELSPDTHFAFSPARLYHLLESRSTGYLEQLGGIRGIAIGVRSDVESGLGADEDELDGVVTAKAALAAARTGEAPKIEPLAAAHAHTKPRLRHHEDGFRDRKHTYGTNRLPKPHRKSFLQLAWMAFNDKLIFLLTASATISLALGIYEAVVGDDEGGSSLEWIESVTIICAIVVIVLVSSLNDLHKNRCFEKLNQKNQERWVTVTRSGKNQTISIFDILVGDLLHLEAGDIVPVDGLLCTGSGVQCDESSITGEVELVHKTPGTKGLTDRDDPFIFSGTRVVQGVGSLLVTSVGSNSLHGRMQMSLRAEVSETPLQKKLGRLAKHIIIAGFCVGTVFFLIIFIRWAVRLPDVDMTPEDTGESFLDIFMLAVTVVLIGVPEGLSLAVAVALAFATTRMLRDKNLVRLLRSCEIMGNATTICSDKTGTLTQNQMSVVKSAIGASGLESEVDCAGLHDDAKALLRASFALNSTAFESEGEYVGSSTETALLRFSRDSLGMGPLAEERHNGHVVELFPFSPQRKWMAAVVRQGEKYVMLVKGAAEIVVRNCSQVLQDATQGLEGTELDSRGWSRTTQSYASDMLRPVAVAYRELDGWAPNSSFEEQVGQLTLVGIFGIRDPLRPEVVGAVQACQAAGVFVRMVTGDNVVTAKAIATECGIYTPGGIAMDGPTFRRLTEEQMDQVVPRLQVLARSSPEDKQILVRHLKKQGETVAVTGDGTNDAFALKAADIGFAMGVSGTDIAKEACAIVLMDDNFASIVKALAWGRAINDAAKKFIQFQFTINATAATITIVSTLVHDIDSAVFAVIQLLWLNLIMDIFAALALATDYPTQTQMERRPEPRNAPIVNARMWKMILGQAVYQLVVIFTLHYAGGRFFPSHSEQLQTLVFNVYMFMQVFNQLNCRRVDNRFNIFEGIHRNPWFLGVQVITIGGQAAIIMAGGNAFQTQPLTGLHWGWCIFFGFLTLPIGMLIRLLPDEYVVIAGRKLKPLAWPVAKATAWFRSRKAAKLLPRQDTTDSEEPDEERKIRRFQFTWLKRRTPKARRVPREEAVASEPARVGEALDLVQMVEDFRSRPGGQQAGFEIHPQTSKDDPILFQGESKVPPSQNPEMLRYLGL</sequence>
<evidence type="ECO:0000313" key="20">
    <source>
        <dbReference type="EMBL" id="KAH7310594.1"/>
    </source>
</evidence>
<dbReference type="InterPro" id="IPR018303">
    <property type="entry name" value="ATPase_P-typ_P_site"/>
</dbReference>
<dbReference type="InterPro" id="IPR008250">
    <property type="entry name" value="ATPase_P-typ_transduc_dom_A_sf"/>
</dbReference>
<dbReference type="PRINTS" id="PR00120">
    <property type="entry name" value="HATPASE"/>
</dbReference>
<evidence type="ECO:0000256" key="17">
    <source>
        <dbReference type="RuleBase" id="RU361146"/>
    </source>
</evidence>
<protein>
    <recommendedName>
        <fullName evidence="17">Calcium-transporting ATPase</fullName>
        <ecNumber evidence="17">7.2.2.10</ecNumber>
    </recommendedName>
</protein>
<dbReference type="PANTHER" id="PTHR24093">
    <property type="entry name" value="CATION TRANSPORTING ATPASE"/>
    <property type="match status" value="1"/>
</dbReference>
<evidence type="ECO:0000256" key="5">
    <source>
        <dbReference type="ARBA" id="ARBA00022692"/>
    </source>
</evidence>
<keyword evidence="13 17" id="KW-0406">Ion transport</keyword>
<dbReference type="SUPFAM" id="SSF81660">
    <property type="entry name" value="Metal cation-transporting ATPase, ATP-binding domain N"/>
    <property type="match status" value="1"/>
</dbReference>
<feature type="transmembrane region" description="Helical" evidence="17">
    <location>
        <begin position="943"/>
        <end position="963"/>
    </location>
</feature>
<dbReference type="NCBIfam" id="TIGR01517">
    <property type="entry name" value="ATPase-IIB_Ca"/>
    <property type="match status" value="1"/>
</dbReference>
<reference evidence="20" key="1">
    <citation type="journal article" date="2021" name="Nat. Commun.">
        <title>Genetic determinants of endophytism in the Arabidopsis root mycobiome.</title>
        <authorList>
            <person name="Mesny F."/>
            <person name="Miyauchi S."/>
            <person name="Thiergart T."/>
            <person name="Pickel B."/>
            <person name="Atanasova L."/>
            <person name="Karlsson M."/>
            <person name="Huettel B."/>
            <person name="Barry K.W."/>
            <person name="Haridas S."/>
            <person name="Chen C."/>
            <person name="Bauer D."/>
            <person name="Andreopoulos W."/>
            <person name="Pangilinan J."/>
            <person name="LaButti K."/>
            <person name="Riley R."/>
            <person name="Lipzen A."/>
            <person name="Clum A."/>
            <person name="Drula E."/>
            <person name="Henrissat B."/>
            <person name="Kohler A."/>
            <person name="Grigoriev I.V."/>
            <person name="Martin F.M."/>
            <person name="Hacquard S."/>
        </authorList>
    </citation>
    <scope>NUCLEOTIDE SEQUENCE</scope>
    <source>
        <strain evidence="20">MPI-CAGE-CH-0235</strain>
    </source>
</reference>
<dbReference type="EC" id="7.2.2.10" evidence="17"/>
<dbReference type="GO" id="GO:0005388">
    <property type="term" value="F:P-type calcium transporter activity"/>
    <property type="evidence" value="ECO:0007669"/>
    <property type="project" value="UniProtKB-EC"/>
</dbReference>
<comment type="similarity">
    <text evidence="17">Belongs to the cation transport ATPase (P-type) (TC 3.A.3) family.</text>
</comment>
<dbReference type="Proteomes" id="UP000813444">
    <property type="component" value="Unassembled WGS sequence"/>
</dbReference>
<evidence type="ECO:0000256" key="8">
    <source>
        <dbReference type="ARBA" id="ARBA00022837"/>
    </source>
</evidence>
<feature type="transmembrane region" description="Helical" evidence="17">
    <location>
        <begin position="825"/>
        <end position="852"/>
    </location>
</feature>
<dbReference type="GO" id="GO:0005524">
    <property type="term" value="F:ATP binding"/>
    <property type="evidence" value="ECO:0007669"/>
    <property type="project" value="UniProtKB-KW"/>
</dbReference>
<feature type="transmembrane region" description="Helical" evidence="17">
    <location>
        <begin position="975"/>
        <end position="996"/>
    </location>
</feature>
<dbReference type="Gene3D" id="1.20.1110.10">
    <property type="entry name" value="Calcium-transporting ATPase, transmembrane domain"/>
    <property type="match status" value="1"/>
</dbReference>
<evidence type="ECO:0000256" key="3">
    <source>
        <dbReference type="ARBA" id="ARBA00022554"/>
    </source>
</evidence>
<keyword evidence="14 17" id="KW-0472">Membrane</keyword>
<dbReference type="Pfam" id="PF13246">
    <property type="entry name" value="Cation_ATPase"/>
    <property type="match status" value="1"/>
</dbReference>
<feature type="region of interest" description="Disordered" evidence="18">
    <location>
        <begin position="1096"/>
        <end position="1129"/>
    </location>
</feature>
<comment type="function">
    <text evidence="16">This magnesium-dependent enzyme catalyzes the hydrolysis of ATP coupled with the transport of calcium. Transports the calcium to the vacuole and participates in the control of the cytosolic free calcium.</text>
</comment>
<evidence type="ECO:0000256" key="7">
    <source>
        <dbReference type="ARBA" id="ARBA00022741"/>
    </source>
</evidence>
<evidence type="ECO:0000256" key="15">
    <source>
        <dbReference type="ARBA" id="ARBA00048694"/>
    </source>
</evidence>
<dbReference type="SFLD" id="SFLDS00003">
    <property type="entry name" value="Haloacid_Dehalogenase"/>
    <property type="match status" value="1"/>
</dbReference>
<evidence type="ECO:0000256" key="4">
    <source>
        <dbReference type="ARBA" id="ARBA00022568"/>
    </source>
</evidence>
<evidence type="ECO:0000313" key="21">
    <source>
        <dbReference type="Proteomes" id="UP000813444"/>
    </source>
</evidence>
<dbReference type="InterPro" id="IPR059000">
    <property type="entry name" value="ATPase_P-type_domA"/>
</dbReference>
<evidence type="ECO:0000256" key="18">
    <source>
        <dbReference type="SAM" id="MobiDB-lite"/>
    </source>
</evidence>
<dbReference type="SMART" id="SM00831">
    <property type="entry name" value="Cation_ATPase_N"/>
    <property type="match status" value="1"/>
</dbReference>
<keyword evidence="11" id="KW-1278">Translocase</keyword>
<dbReference type="GO" id="GO:0006874">
    <property type="term" value="P:intracellular calcium ion homeostasis"/>
    <property type="evidence" value="ECO:0007669"/>
    <property type="project" value="TreeGrafter"/>
</dbReference>
<dbReference type="InterPro" id="IPR023214">
    <property type="entry name" value="HAD_sf"/>
</dbReference>
<dbReference type="Pfam" id="PF08282">
    <property type="entry name" value="Hydrolase_3"/>
    <property type="match status" value="1"/>
</dbReference>
<evidence type="ECO:0000256" key="16">
    <source>
        <dbReference type="ARBA" id="ARBA00059328"/>
    </source>
</evidence>
<gene>
    <name evidence="20" type="ORF">B0I35DRAFT_357918</name>
</gene>
<keyword evidence="10" id="KW-0460">Magnesium</keyword>
<dbReference type="InterPro" id="IPR006408">
    <property type="entry name" value="P-type_ATPase_IIB"/>
</dbReference>
<dbReference type="InterPro" id="IPR023298">
    <property type="entry name" value="ATPase_P-typ_TM_dom_sf"/>
</dbReference>
<dbReference type="GO" id="GO:0005774">
    <property type="term" value="C:vacuolar membrane"/>
    <property type="evidence" value="ECO:0007669"/>
    <property type="project" value="UniProtKB-SubCell"/>
</dbReference>
<evidence type="ECO:0000256" key="11">
    <source>
        <dbReference type="ARBA" id="ARBA00022967"/>
    </source>
</evidence>
<dbReference type="FunFam" id="2.70.150.10:FF:000028">
    <property type="entry name" value="Calcium-transporting ATPase"/>
    <property type="match status" value="1"/>
</dbReference>
<dbReference type="SUPFAM" id="SSF56784">
    <property type="entry name" value="HAD-like"/>
    <property type="match status" value="1"/>
</dbReference>
<keyword evidence="2 17" id="KW-0813">Transport</keyword>
<feature type="transmembrane region" description="Helical" evidence="17">
    <location>
        <begin position="352"/>
        <end position="372"/>
    </location>
</feature>
<dbReference type="SFLD" id="SFLDF00027">
    <property type="entry name" value="p-type_atpase"/>
    <property type="match status" value="1"/>
</dbReference>
<keyword evidence="6" id="KW-0479">Metal-binding</keyword>
<comment type="catalytic activity">
    <reaction evidence="15 17">
        <text>Ca(2+)(in) + ATP + H2O = Ca(2+)(out) + ADP + phosphate + H(+)</text>
        <dbReference type="Rhea" id="RHEA:18105"/>
        <dbReference type="ChEBI" id="CHEBI:15377"/>
        <dbReference type="ChEBI" id="CHEBI:15378"/>
        <dbReference type="ChEBI" id="CHEBI:29108"/>
        <dbReference type="ChEBI" id="CHEBI:30616"/>
        <dbReference type="ChEBI" id="CHEBI:43474"/>
        <dbReference type="ChEBI" id="CHEBI:456216"/>
        <dbReference type="EC" id="7.2.2.10"/>
    </reaction>
</comment>
<dbReference type="FunFam" id="3.40.50.1000:FF:000018">
    <property type="entry name" value="Calcium-transporting ATPase"/>
    <property type="match status" value="1"/>
</dbReference>
<dbReference type="NCBIfam" id="TIGR01494">
    <property type="entry name" value="ATPase_P-type"/>
    <property type="match status" value="2"/>
</dbReference>
<dbReference type="Pfam" id="PF00122">
    <property type="entry name" value="E1-E2_ATPase"/>
    <property type="match status" value="1"/>
</dbReference>
<feature type="domain" description="Cation-transporting P-type ATPase N-terminal" evidence="19">
    <location>
        <begin position="100"/>
        <end position="172"/>
    </location>
</feature>
<keyword evidence="5 17" id="KW-0812">Transmembrane</keyword>
<dbReference type="Pfam" id="PF00689">
    <property type="entry name" value="Cation_ATPase_C"/>
    <property type="match status" value="1"/>
</dbReference>
<comment type="subcellular location">
    <subcellularLocation>
        <location evidence="17">Membrane</location>
        <topology evidence="17">Multi-pass membrane protein</topology>
    </subcellularLocation>
    <subcellularLocation>
        <location evidence="1">Vacuole membrane</location>
        <topology evidence="1">Multi-pass membrane protein</topology>
    </subcellularLocation>
</comment>
<evidence type="ECO:0000256" key="10">
    <source>
        <dbReference type="ARBA" id="ARBA00022842"/>
    </source>
</evidence>
<evidence type="ECO:0000256" key="1">
    <source>
        <dbReference type="ARBA" id="ARBA00004128"/>
    </source>
</evidence>
<feature type="transmembrane region" description="Helical" evidence="17">
    <location>
        <begin position="188"/>
        <end position="208"/>
    </location>
</feature>
<dbReference type="EMBL" id="JAGPNK010000012">
    <property type="protein sequence ID" value="KAH7310594.1"/>
    <property type="molecule type" value="Genomic_DNA"/>
</dbReference>
<dbReference type="InterPro" id="IPR001757">
    <property type="entry name" value="P_typ_ATPase"/>
</dbReference>
<keyword evidence="12 17" id="KW-1133">Transmembrane helix</keyword>
<comment type="function">
    <text evidence="17">Catalyzes the hydrolysis of ATP coupled with the transport of calcium.</text>
</comment>
<dbReference type="GO" id="GO:0046872">
    <property type="term" value="F:metal ion binding"/>
    <property type="evidence" value="ECO:0007669"/>
    <property type="project" value="UniProtKB-KW"/>
</dbReference>
<name>A0A8K0WNJ5_9HYPO</name>
<keyword evidence="3" id="KW-0926">Vacuole</keyword>
<keyword evidence="4 17" id="KW-0109">Calcium transport</keyword>
<evidence type="ECO:0000256" key="6">
    <source>
        <dbReference type="ARBA" id="ARBA00022723"/>
    </source>
</evidence>
<keyword evidence="9 17" id="KW-0067">ATP-binding</keyword>
<evidence type="ECO:0000256" key="14">
    <source>
        <dbReference type="ARBA" id="ARBA00023136"/>
    </source>
</evidence>
<dbReference type="OrthoDB" id="3352408at2759"/>
<dbReference type="InterPro" id="IPR006068">
    <property type="entry name" value="ATPase_P-typ_cation-transptr_C"/>
</dbReference>